<dbReference type="InterPro" id="IPR047817">
    <property type="entry name" value="ABC2_TM_bact-type"/>
</dbReference>
<reference evidence="8 9" key="1">
    <citation type="submission" date="2018-10" db="EMBL/GenBank/DDBJ databases">
        <title>Genomic Encyclopedia of Archaeal and Bacterial Type Strains, Phase II (KMG-II): from individual species to whole genera.</title>
        <authorList>
            <person name="Goeker M."/>
        </authorList>
    </citation>
    <scope>NUCLEOTIDE SEQUENCE [LARGE SCALE GENOMIC DNA]</scope>
    <source>
        <strain evidence="8 9">RP-AC37</strain>
    </source>
</reference>
<feature type="transmembrane region" description="Helical" evidence="6">
    <location>
        <begin position="39"/>
        <end position="59"/>
    </location>
</feature>
<feature type="transmembrane region" description="Helical" evidence="6">
    <location>
        <begin position="71"/>
        <end position="93"/>
    </location>
</feature>
<evidence type="ECO:0000313" key="9">
    <source>
        <dbReference type="Proteomes" id="UP000281955"/>
    </source>
</evidence>
<dbReference type="InParanoid" id="A0A420XLF3"/>
<keyword evidence="6" id="KW-0813">Transport</keyword>
<evidence type="ECO:0000256" key="5">
    <source>
        <dbReference type="ARBA" id="ARBA00023251"/>
    </source>
</evidence>
<accession>A0A420XLF3</accession>
<feature type="domain" description="ABC transmembrane type-2" evidence="7">
    <location>
        <begin position="38"/>
        <end position="273"/>
    </location>
</feature>
<evidence type="ECO:0000256" key="2">
    <source>
        <dbReference type="ARBA" id="ARBA00022692"/>
    </source>
</evidence>
<keyword evidence="9" id="KW-1185">Reference proteome</keyword>
<comment type="similarity">
    <text evidence="6">Belongs to the ABC-2 integral membrane protein family.</text>
</comment>
<protein>
    <recommendedName>
        <fullName evidence="6">Transport permease protein</fullName>
    </recommendedName>
</protein>
<dbReference type="AlphaFoldDB" id="A0A420XLF3"/>
<dbReference type="PANTHER" id="PTHR43229:SF2">
    <property type="entry name" value="NODULATION PROTEIN J"/>
    <property type="match status" value="1"/>
</dbReference>
<name>A0A420XLF3_9ACTN</name>
<dbReference type="GO" id="GO:0046677">
    <property type="term" value="P:response to antibiotic"/>
    <property type="evidence" value="ECO:0007669"/>
    <property type="project" value="UniProtKB-KW"/>
</dbReference>
<evidence type="ECO:0000256" key="3">
    <source>
        <dbReference type="ARBA" id="ARBA00022989"/>
    </source>
</evidence>
<dbReference type="GO" id="GO:0140359">
    <property type="term" value="F:ABC-type transporter activity"/>
    <property type="evidence" value="ECO:0007669"/>
    <property type="project" value="InterPro"/>
</dbReference>
<dbReference type="PANTHER" id="PTHR43229">
    <property type="entry name" value="NODULATION PROTEIN J"/>
    <property type="match status" value="1"/>
</dbReference>
<gene>
    <name evidence="8" type="ORF">CLV35_3143</name>
</gene>
<evidence type="ECO:0000313" key="8">
    <source>
        <dbReference type="EMBL" id="RKS71347.1"/>
    </source>
</evidence>
<dbReference type="OrthoDB" id="9786643at2"/>
<proteinExistence type="inferred from homology"/>
<comment type="caution">
    <text evidence="8">The sequence shown here is derived from an EMBL/GenBank/DDBJ whole genome shotgun (WGS) entry which is preliminary data.</text>
</comment>
<dbReference type="GO" id="GO:0043190">
    <property type="term" value="C:ATP-binding cassette (ABC) transporter complex"/>
    <property type="evidence" value="ECO:0007669"/>
    <property type="project" value="InterPro"/>
</dbReference>
<keyword evidence="6" id="KW-1003">Cell membrane</keyword>
<dbReference type="EMBL" id="RBWV01000014">
    <property type="protein sequence ID" value="RKS71347.1"/>
    <property type="molecule type" value="Genomic_DNA"/>
</dbReference>
<feature type="transmembrane region" description="Helical" evidence="6">
    <location>
        <begin position="153"/>
        <end position="174"/>
    </location>
</feature>
<dbReference type="Proteomes" id="UP000281955">
    <property type="component" value="Unassembled WGS sequence"/>
</dbReference>
<evidence type="ECO:0000256" key="1">
    <source>
        <dbReference type="ARBA" id="ARBA00004141"/>
    </source>
</evidence>
<keyword evidence="4 6" id="KW-0472">Membrane</keyword>
<dbReference type="InterPro" id="IPR013525">
    <property type="entry name" value="ABC2_TM"/>
</dbReference>
<organism evidence="8 9">
    <name type="scientific">Motilibacter peucedani</name>
    <dbReference type="NCBI Taxonomy" id="598650"/>
    <lineage>
        <taxon>Bacteria</taxon>
        <taxon>Bacillati</taxon>
        <taxon>Actinomycetota</taxon>
        <taxon>Actinomycetes</taxon>
        <taxon>Motilibacterales</taxon>
        <taxon>Motilibacteraceae</taxon>
        <taxon>Motilibacter</taxon>
    </lineage>
</organism>
<keyword evidence="3 6" id="KW-1133">Transmembrane helix</keyword>
<dbReference type="PROSITE" id="PS51012">
    <property type="entry name" value="ABC_TM2"/>
    <property type="match status" value="1"/>
</dbReference>
<dbReference type="InterPro" id="IPR051784">
    <property type="entry name" value="Nod_factor_ABC_transporter"/>
</dbReference>
<keyword evidence="5" id="KW-0046">Antibiotic resistance</keyword>
<dbReference type="InterPro" id="IPR000412">
    <property type="entry name" value="ABC_2_transport"/>
</dbReference>
<dbReference type="PIRSF" id="PIRSF006648">
    <property type="entry name" value="DrrB"/>
    <property type="match status" value="1"/>
</dbReference>
<evidence type="ECO:0000259" key="7">
    <source>
        <dbReference type="PROSITE" id="PS51012"/>
    </source>
</evidence>
<dbReference type="Pfam" id="PF01061">
    <property type="entry name" value="ABC2_membrane"/>
    <property type="match status" value="1"/>
</dbReference>
<sequence>MSATAATRSATTTREPNALSIGLARASVEVRQFFRNREAVVFIFSFPLILMFIFGSVFTDTIAPGVSFRQYFVAGMIASGLMTTGFQNLAIAIPAERDDGTLKRLMGMPMPKAAYFIGKIALVVVTTVGQLLLLMVFGSLLFDLDLPSSPGRWFTFLWLVVLGSSAMTMLGVAFSSLPRNGRAAPAIVSPVAIVLQFISGVFFQYDDLPSWMQHVAALFPLKWLTQGMRSVFLPDSFARTESAGTWEHGRTALVLVVWTVGAALLAMRTFRWQRDAR</sequence>
<evidence type="ECO:0000256" key="4">
    <source>
        <dbReference type="ARBA" id="ARBA00023136"/>
    </source>
</evidence>
<feature type="transmembrane region" description="Helical" evidence="6">
    <location>
        <begin position="186"/>
        <end position="205"/>
    </location>
</feature>
<evidence type="ECO:0000256" key="6">
    <source>
        <dbReference type="RuleBase" id="RU361157"/>
    </source>
</evidence>
<feature type="transmembrane region" description="Helical" evidence="6">
    <location>
        <begin position="114"/>
        <end position="141"/>
    </location>
</feature>
<dbReference type="RefSeq" id="WP_121194424.1">
    <property type="nucleotide sequence ID" value="NZ_RBWV01000014.1"/>
</dbReference>
<keyword evidence="2 6" id="KW-0812">Transmembrane</keyword>
<comment type="subcellular location">
    <subcellularLocation>
        <location evidence="6">Cell membrane</location>
        <topology evidence="6">Multi-pass membrane protein</topology>
    </subcellularLocation>
    <subcellularLocation>
        <location evidence="1">Membrane</location>
        <topology evidence="1">Multi-pass membrane protein</topology>
    </subcellularLocation>
</comment>
<feature type="transmembrane region" description="Helical" evidence="6">
    <location>
        <begin position="252"/>
        <end position="270"/>
    </location>
</feature>